<sequence>MSQNSRKILSSAILLMVIFLLWKNSDAIALNLQTSKDNLPTISVPFPPADSFNTVPMKTATVELDMFSTRANPTWVLTPANLEVLHSMLNSLPSTEPFEFADNLGYRGFVIEVPESDRTVLVKIYQDKIQYDLEGQTRFLLDRDRKVENWLLMSAKSNLPESLYLKVQNQIQNVNR</sequence>
<reference evidence="1" key="2">
    <citation type="submission" date="2023-07" db="EMBL/GenBank/DDBJ databases">
        <authorList>
            <person name="Bai X.-H."/>
            <person name="Wang H.-H."/>
            <person name="Wang J."/>
            <person name="Ma M.-Y."/>
            <person name="Hu H.-H."/>
            <person name="Song Z.-L."/>
            <person name="Ma H.-G."/>
            <person name="Fan Y."/>
            <person name="Du C.-Y."/>
            <person name="Xu J.-C."/>
        </authorList>
    </citation>
    <scope>NUCLEOTIDE SEQUENCE</scope>
    <source>
        <strain evidence="1">CZ1</strain>
    </source>
</reference>
<dbReference type="AlphaFoldDB" id="A0AA97AUB3"/>
<dbReference type="EMBL" id="CP130144">
    <property type="protein sequence ID" value="WNZ44096.1"/>
    <property type="molecule type" value="Genomic_DNA"/>
</dbReference>
<protein>
    <submittedName>
        <fullName evidence="1">Uncharacterized protein</fullName>
    </submittedName>
</protein>
<gene>
    <name evidence="1" type="ORF">Q2T42_19900</name>
</gene>
<name>A0AA97AUB3_LEPBY</name>
<accession>A0AA97AUB3</accession>
<dbReference type="RefSeq" id="WP_316426284.1">
    <property type="nucleotide sequence ID" value="NZ_CP130144.1"/>
</dbReference>
<proteinExistence type="predicted"/>
<reference evidence="1" key="1">
    <citation type="journal article" date="2023" name="Plants (Basel)">
        <title>Genomic Analysis of Leptolyngbya boryana CZ1 Reveals Efficient Carbon Fixation Modules.</title>
        <authorList>
            <person name="Bai X."/>
            <person name="Wang H."/>
            <person name="Cheng W."/>
            <person name="Wang J."/>
            <person name="Ma M."/>
            <person name="Hu H."/>
            <person name="Song Z."/>
            <person name="Ma H."/>
            <person name="Fan Y."/>
            <person name="Du C."/>
            <person name="Xu J."/>
        </authorList>
    </citation>
    <scope>NUCLEOTIDE SEQUENCE</scope>
    <source>
        <strain evidence="1">CZ1</strain>
    </source>
</reference>
<organism evidence="1">
    <name type="scientific">Leptolyngbya boryana CZ1</name>
    <dbReference type="NCBI Taxonomy" id="3060204"/>
    <lineage>
        <taxon>Bacteria</taxon>
        <taxon>Bacillati</taxon>
        <taxon>Cyanobacteriota</taxon>
        <taxon>Cyanophyceae</taxon>
        <taxon>Leptolyngbyales</taxon>
        <taxon>Leptolyngbyaceae</taxon>
        <taxon>Leptolyngbya group</taxon>
        <taxon>Leptolyngbya</taxon>
    </lineage>
</organism>
<evidence type="ECO:0000313" key="1">
    <source>
        <dbReference type="EMBL" id="WNZ44096.1"/>
    </source>
</evidence>